<feature type="region of interest" description="Disordered" evidence="1">
    <location>
        <begin position="145"/>
        <end position="165"/>
    </location>
</feature>
<dbReference type="EMBL" id="HBFQ01015290">
    <property type="protein sequence ID" value="CAD8836237.1"/>
    <property type="molecule type" value="Transcribed_RNA"/>
</dbReference>
<evidence type="ECO:0000256" key="1">
    <source>
        <dbReference type="SAM" id="MobiDB-lite"/>
    </source>
</evidence>
<dbReference type="AlphaFoldDB" id="A0A7S0ZXY1"/>
<proteinExistence type="predicted"/>
<feature type="compositionally biased region" description="Low complexity" evidence="1">
    <location>
        <begin position="145"/>
        <end position="158"/>
    </location>
</feature>
<keyword evidence="2" id="KW-0732">Signal</keyword>
<name>A0A7S0ZXY1_NOCSC</name>
<gene>
    <name evidence="3" type="ORF">NSCI0253_LOCUS10585</name>
</gene>
<organism evidence="3">
    <name type="scientific">Noctiluca scintillans</name>
    <name type="common">Sea sparkle</name>
    <name type="synonym">Red tide dinoflagellate</name>
    <dbReference type="NCBI Taxonomy" id="2966"/>
    <lineage>
        <taxon>Eukaryota</taxon>
        <taxon>Sar</taxon>
        <taxon>Alveolata</taxon>
        <taxon>Dinophyceae</taxon>
        <taxon>Noctilucales</taxon>
        <taxon>Noctilucaceae</taxon>
        <taxon>Noctiluca</taxon>
    </lineage>
</organism>
<sequence length="277" mass="29924">MQLFTLAFALVVRASGDVHIPIARHNPHNLHVVEHVADGGVEPAKTSKLASNGQSQEAMFGQVRVAGPLPVNFPSTFVTAVSQAEGVPESSVKLLSSRKDPTQNGNVVLLGFQAPRAAVLAVEKDAADPASRLAHGSLHTFLEVSAHQASSSTHHASPPSGPATIDVDTQMPFGELEPFGREDTAQELTEQSVKESDGMVDQLERAEVSEEKRAVFRALTRLRGEAITSFDGIARSQTGNIDEYSKTNKWRQAHPLHHLANEESDVTKWAFPDKADF</sequence>
<reference evidence="3" key="1">
    <citation type="submission" date="2021-01" db="EMBL/GenBank/DDBJ databases">
        <authorList>
            <person name="Corre E."/>
            <person name="Pelletier E."/>
            <person name="Niang G."/>
            <person name="Scheremetjew M."/>
            <person name="Finn R."/>
            <person name="Kale V."/>
            <person name="Holt S."/>
            <person name="Cochrane G."/>
            <person name="Meng A."/>
            <person name="Brown T."/>
            <person name="Cohen L."/>
        </authorList>
    </citation>
    <scope>NUCLEOTIDE SEQUENCE</scope>
</reference>
<feature type="signal peptide" evidence="2">
    <location>
        <begin position="1"/>
        <end position="16"/>
    </location>
</feature>
<protein>
    <submittedName>
        <fullName evidence="3">Uncharacterized protein</fullName>
    </submittedName>
</protein>
<evidence type="ECO:0000313" key="3">
    <source>
        <dbReference type="EMBL" id="CAD8836237.1"/>
    </source>
</evidence>
<evidence type="ECO:0000256" key="2">
    <source>
        <dbReference type="SAM" id="SignalP"/>
    </source>
</evidence>
<accession>A0A7S0ZXY1</accession>
<feature type="chain" id="PRO_5031195875" evidence="2">
    <location>
        <begin position="17"/>
        <end position="277"/>
    </location>
</feature>